<accession>A0ABD3BWK8</accession>
<keyword evidence="3" id="KW-1185">Reference proteome</keyword>
<proteinExistence type="predicted"/>
<protein>
    <submittedName>
        <fullName evidence="2">Uncharacterized protein</fullName>
    </submittedName>
</protein>
<organism evidence="2 3">
    <name type="scientific">Castilleja foliolosa</name>
    <dbReference type="NCBI Taxonomy" id="1961234"/>
    <lineage>
        <taxon>Eukaryota</taxon>
        <taxon>Viridiplantae</taxon>
        <taxon>Streptophyta</taxon>
        <taxon>Embryophyta</taxon>
        <taxon>Tracheophyta</taxon>
        <taxon>Spermatophyta</taxon>
        <taxon>Magnoliopsida</taxon>
        <taxon>eudicotyledons</taxon>
        <taxon>Gunneridae</taxon>
        <taxon>Pentapetalae</taxon>
        <taxon>asterids</taxon>
        <taxon>lamiids</taxon>
        <taxon>Lamiales</taxon>
        <taxon>Orobanchaceae</taxon>
        <taxon>Pedicularideae</taxon>
        <taxon>Castillejinae</taxon>
        <taxon>Castilleja</taxon>
    </lineage>
</organism>
<name>A0ABD3BWK8_9LAMI</name>
<feature type="region of interest" description="Disordered" evidence="1">
    <location>
        <begin position="1"/>
        <end position="57"/>
    </location>
</feature>
<reference evidence="3" key="1">
    <citation type="journal article" date="2024" name="IScience">
        <title>Strigolactones Initiate the Formation of Haustorium-like Structures in Castilleja.</title>
        <authorList>
            <person name="Buerger M."/>
            <person name="Peterson D."/>
            <person name="Chory J."/>
        </authorList>
    </citation>
    <scope>NUCLEOTIDE SEQUENCE [LARGE SCALE GENOMIC DNA]</scope>
</reference>
<evidence type="ECO:0000313" key="3">
    <source>
        <dbReference type="Proteomes" id="UP001632038"/>
    </source>
</evidence>
<feature type="compositionally biased region" description="Low complexity" evidence="1">
    <location>
        <begin position="7"/>
        <end position="20"/>
    </location>
</feature>
<evidence type="ECO:0000256" key="1">
    <source>
        <dbReference type="SAM" id="MobiDB-lite"/>
    </source>
</evidence>
<dbReference type="Proteomes" id="UP001632038">
    <property type="component" value="Unassembled WGS sequence"/>
</dbReference>
<gene>
    <name evidence="2" type="ORF">CASFOL_036584</name>
</gene>
<comment type="caution">
    <text evidence="2">The sequence shown here is derived from an EMBL/GenBank/DDBJ whole genome shotgun (WGS) entry which is preliminary data.</text>
</comment>
<evidence type="ECO:0000313" key="2">
    <source>
        <dbReference type="EMBL" id="KAL3621672.1"/>
    </source>
</evidence>
<feature type="compositionally biased region" description="Acidic residues" evidence="1">
    <location>
        <begin position="98"/>
        <end position="110"/>
    </location>
</feature>
<dbReference type="EMBL" id="JAVIJP010000066">
    <property type="protein sequence ID" value="KAL3621672.1"/>
    <property type="molecule type" value="Genomic_DNA"/>
</dbReference>
<feature type="region of interest" description="Disordered" evidence="1">
    <location>
        <begin position="69"/>
        <end position="116"/>
    </location>
</feature>
<dbReference type="AlphaFoldDB" id="A0ABD3BWK8"/>
<sequence>MVKKKASVSSAPASGGSNPKTSTSGKGPKQEGEGIEFSTRGRQYRAARSNKSGPSLILTVSEPVARVDQAADGAAVPDLEPDEETHLGSVRVKGKEPELDEEDNNDDEDGENHPSLISRKGAFQIVKAMKAMNATQRNEITGLGLGLLLQVNAPKELPTKLCYWLVDNFEPRMCDLVLRDGGRMHL</sequence>